<dbReference type="InterPro" id="IPR013399">
    <property type="entry name" value="CRISPR-assoc_prot_Csy3"/>
</dbReference>
<evidence type="ECO:0000313" key="2">
    <source>
        <dbReference type="Proteomes" id="UP000235387"/>
    </source>
</evidence>
<dbReference type="EMBL" id="MDAL01000022">
    <property type="protein sequence ID" value="PMN91339.1"/>
    <property type="molecule type" value="Genomic_DNA"/>
</dbReference>
<dbReference type="Pfam" id="PF09615">
    <property type="entry name" value="Cas_Csy3"/>
    <property type="match status" value="1"/>
</dbReference>
<reference evidence="2" key="1">
    <citation type="submission" date="2016-07" db="EMBL/GenBank/DDBJ databases">
        <title>Nontailed viruses are major unrecognized killers of bacteria in the ocean.</title>
        <authorList>
            <person name="Kauffman K."/>
            <person name="Hussain F."/>
            <person name="Yang J."/>
            <person name="Arevalo P."/>
            <person name="Brown J."/>
            <person name="Cutler M."/>
            <person name="Kelly L."/>
            <person name="Polz M.F."/>
        </authorList>
    </citation>
    <scope>NUCLEOTIDE SEQUENCE [LARGE SCALE GENOMIC DNA]</scope>
    <source>
        <strain evidence="2">10N.261.45.A10</strain>
    </source>
</reference>
<evidence type="ECO:0000313" key="1">
    <source>
        <dbReference type="EMBL" id="PMN91339.1"/>
    </source>
</evidence>
<protein>
    <submittedName>
        <fullName evidence="1">Type I-F CRISPR-associated protein Csy3</fullName>
    </submittedName>
</protein>
<name>A0A2N7LA00_9GAMM</name>
<comment type="caution">
    <text evidence="1">The sequence shown here is derived from an EMBL/GenBank/DDBJ whole genome shotgun (WGS) entry which is preliminary data.</text>
</comment>
<accession>A0A2N7LA00</accession>
<gene>
    <name evidence="1" type="ORF">BCT23_17675</name>
</gene>
<dbReference type="NCBIfam" id="TIGR02566">
    <property type="entry name" value="cas_Csy3"/>
    <property type="match status" value="1"/>
</dbReference>
<organism evidence="1 2">
    <name type="scientific">Enterovibrio norvegicus</name>
    <dbReference type="NCBI Taxonomy" id="188144"/>
    <lineage>
        <taxon>Bacteria</taxon>
        <taxon>Pseudomonadati</taxon>
        <taxon>Pseudomonadota</taxon>
        <taxon>Gammaproteobacteria</taxon>
        <taxon>Vibrionales</taxon>
        <taxon>Vibrionaceae</taxon>
        <taxon>Enterovibrio</taxon>
    </lineage>
</organism>
<sequence>MELCTQLSYQGSLRPSKGVFFYEQADGTMKPLPIDHDAIVGQKCSYSEAYQPSGSAKNLQPQDLAFGNPVRRESCYVPPTIDTVMCRFSLRVESSSQTPFVCNSHNVAEALRHFASAYQKAGGYEVLARRYCKNLLLGNWLWRNQRSLGLKIVVNTSRGSSFEIDNALLIDWHEPWPSECKQVLDGLMAELADALSGAQPFWFADVKAHVSASFMQEIFPSQLFSDAKDGSNLSREYAKVSSGDGQLWPSLNAEKIGAAIQLIDDWWSDEADKRLRVHEYGGDKEYLIAHRMPASGIDAYSLLKTVDDKTALLESMQSSNDIPVDIHYLMAVLVKGGLFQKSRSA</sequence>
<proteinExistence type="predicted"/>
<dbReference type="Proteomes" id="UP000235387">
    <property type="component" value="Unassembled WGS sequence"/>
</dbReference>
<dbReference type="RefSeq" id="WP_102391091.1">
    <property type="nucleotide sequence ID" value="NZ_MDAL01000022.1"/>
</dbReference>
<dbReference type="AlphaFoldDB" id="A0A2N7LA00"/>